<sequence length="326" mass="33122">MSVTLPQDAAPGERLRHLPLALFAAPMGIGGLGLAWREAAHTLGAPAAIGEALLLLAGLVWLAVAALHLVRLARHPEALAGDLAHPIRAAFAGAVTIGLMIISGGLLPHARGAAEALWLVAVAGHLGIAAWTVRGLLLAPREAASLAPPMLIPLVGNILAPVVGAKLGYEALSWMMFGLGALLWAMLQPILLARLVTGPALPPRLRPTLAILIAPPAVGALALAGLGGGFGAAPLAVLGLAVFLALVFAAMAGEFARLPFAMSWWGWTFPTAALALAVQAAARAHPAAWQAPLLWLVLLAASAILALVAAATLRAAAQGHLLQPEG</sequence>
<reference evidence="6 7" key="1">
    <citation type="submission" date="2020-08" db="EMBL/GenBank/DDBJ databases">
        <title>Genomic Encyclopedia of Type Strains, Phase IV (KMG-IV): sequencing the most valuable type-strain genomes for metagenomic binning, comparative biology and taxonomic classification.</title>
        <authorList>
            <person name="Goeker M."/>
        </authorList>
    </citation>
    <scope>NUCLEOTIDE SEQUENCE [LARGE SCALE GENOMIC DNA]</scope>
    <source>
        <strain evidence="6 7">DSM 25895</strain>
    </source>
</reference>
<evidence type="ECO:0000313" key="6">
    <source>
        <dbReference type="EMBL" id="MBB5691619.1"/>
    </source>
</evidence>
<dbReference type="Gene3D" id="1.50.10.150">
    <property type="entry name" value="Voltage-dependent anion channel"/>
    <property type="match status" value="1"/>
</dbReference>
<feature type="transmembrane region" description="Helical" evidence="5">
    <location>
        <begin position="208"/>
        <end position="226"/>
    </location>
</feature>
<keyword evidence="2 5" id="KW-0812">Transmembrane</keyword>
<comment type="subcellular location">
    <subcellularLocation>
        <location evidence="1">Membrane</location>
        <topology evidence="1">Multi-pass membrane protein</topology>
    </subcellularLocation>
</comment>
<dbReference type="Proteomes" id="UP000562254">
    <property type="component" value="Unassembled WGS sequence"/>
</dbReference>
<keyword evidence="4 5" id="KW-0472">Membrane</keyword>
<dbReference type="InterPro" id="IPR038665">
    <property type="entry name" value="Voltage-dep_anion_channel_sf"/>
</dbReference>
<protein>
    <submittedName>
        <fullName evidence="6">Tellurite resistance protein</fullName>
    </submittedName>
</protein>
<dbReference type="PANTHER" id="PTHR37955">
    <property type="entry name" value="TELLURITE RESISTANCE PROTEIN TEHA"/>
    <property type="match status" value="1"/>
</dbReference>
<keyword evidence="3 5" id="KW-1133">Transmembrane helix</keyword>
<feature type="transmembrane region" description="Helical" evidence="5">
    <location>
        <begin position="175"/>
        <end position="196"/>
    </location>
</feature>
<dbReference type="Pfam" id="PF03595">
    <property type="entry name" value="SLAC1"/>
    <property type="match status" value="1"/>
</dbReference>
<feature type="transmembrane region" description="Helical" evidence="5">
    <location>
        <begin position="264"/>
        <end position="282"/>
    </location>
</feature>
<feature type="transmembrane region" description="Helical" evidence="5">
    <location>
        <begin position="20"/>
        <end position="36"/>
    </location>
</feature>
<feature type="transmembrane region" description="Helical" evidence="5">
    <location>
        <begin position="294"/>
        <end position="313"/>
    </location>
</feature>
<evidence type="ECO:0000313" key="7">
    <source>
        <dbReference type="Proteomes" id="UP000562254"/>
    </source>
</evidence>
<feature type="transmembrane region" description="Helical" evidence="5">
    <location>
        <begin position="116"/>
        <end position="139"/>
    </location>
</feature>
<feature type="transmembrane region" description="Helical" evidence="5">
    <location>
        <begin position="232"/>
        <end position="252"/>
    </location>
</feature>
<accession>A0A840XYD3</accession>
<dbReference type="EMBL" id="JACIJE010000014">
    <property type="protein sequence ID" value="MBB5691619.1"/>
    <property type="molecule type" value="Genomic_DNA"/>
</dbReference>
<dbReference type="RefSeq" id="WP_184487021.1">
    <property type="nucleotide sequence ID" value="NZ_JAAEDJ010000152.1"/>
</dbReference>
<evidence type="ECO:0000256" key="4">
    <source>
        <dbReference type="ARBA" id="ARBA00023136"/>
    </source>
</evidence>
<evidence type="ECO:0000256" key="3">
    <source>
        <dbReference type="ARBA" id="ARBA00022989"/>
    </source>
</evidence>
<dbReference type="AlphaFoldDB" id="A0A840XYD3"/>
<dbReference type="InterPro" id="IPR052951">
    <property type="entry name" value="Tellurite_res_ion_channel"/>
</dbReference>
<dbReference type="GO" id="GO:0005886">
    <property type="term" value="C:plasma membrane"/>
    <property type="evidence" value="ECO:0007669"/>
    <property type="project" value="TreeGrafter"/>
</dbReference>
<name>A0A840XYD3_9PROT</name>
<evidence type="ECO:0000256" key="1">
    <source>
        <dbReference type="ARBA" id="ARBA00004141"/>
    </source>
</evidence>
<feature type="transmembrane region" description="Helical" evidence="5">
    <location>
        <begin position="90"/>
        <end position="110"/>
    </location>
</feature>
<evidence type="ECO:0000256" key="5">
    <source>
        <dbReference type="SAM" id="Phobius"/>
    </source>
</evidence>
<feature type="transmembrane region" description="Helical" evidence="5">
    <location>
        <begin position="151"/>
        <end position="169"/>
    </location>
</feature>
<evidence type="ECO:0000256" key="2">
    <source>
        <dbReference type="ARBA" id="ARBA00022692"/>
    </source>
</evidence>
<gene>
    <name evidence="6" type="ORF">FHS88_003776</name>
</gene>
<organism evidence="6 7">
    <name type="scientific">Neoroseomonas alkaliterrae</name>
    <dbReference type="NCBI Taxonomy" id="1452450"/>
    <lineage>
        <taxon>Bacteria</taxon>
        <taxon>Pseudomonadati</taxon>
        <taxon>Pseudomonadota</taxon>
        <taxon>Alphaproteobacteria</taxon>
        <taxon>Acetobacterales</taxon>
        <taxon>Acetobacteraceae</taxon>
        <taxon>Neoroseomonas</taxon>
    </lineage>
</organism>
<comment type="caution">
    <text evidence="6">The sequence shown here is derived from an EMBL/GenBank/DDBJ whole genome shotgun (WGS) entry which is preliminary data.</text>
</comment>
<dbReference type="PANTHER" id="PTHR37955:SF1">
    <property type="entry name" value="DEP DOMAIN-CONTAINING PROTEIN"/>
    <property type="match status" value="1"/>
</dbReference>
<dbReference type="InterPro" id="IPR004695">
    <property type="entry name" value="SLAC1/Mae1/Ssu1/TehA"/>
</dbReference>
<keyword evidence="7" id="KW-1185">Reference proteome</keyword>
<dbReference type="GO" id="GO:0046583">
    <property type="term" value="F:monoatomic cation efflux transmembrane transporter activity"/>
    <property type="evidence" value="ECO:0007669"/>
    <property type="project" value="TreeGrafter"/>
</dbReference>
<feature type="transmembrane region" description="Helical" evidence="5">
    <location>
        <begin position="48"/>
        <end position="70"/>
    </location>
</feature>
<proteinExistence type="predicted"/>